<dbReference type="STRING" id="708197.A0A166YI30"/>
<dbReference type="InterPro" id="IPR003163">
    <property type="entry name" value="Tscrpt_reg_HTH_APSES-type"/>
</dbReference>
<evidence type="ECO:0000313" key="6">
    <source>
        <dbReference type="Proteomes" id="UP000076552"/>
    </source>
</evidence>
<dbReference type="Gene3D" id="3.10.260.10">
    <property type="entry name" value="Transcription regulator HTH, APSES-type DNA-binding domain"/>
    <property type="match status" value="1"/>
</dbReference>
<keyword evidence="2" id="KW-0749">Sporulation</keyword>
<name>A0A166YI30_9PEZI</name>
<dbReference type="AlphaFoldDB" id="A0A166YI30"/>
<reference evidence="5 6" key="1">
    <citation type="submission" date="2015-06" db="EMBL/GenBank/DDBJ databases">
        <title>Survival trade-offs in plant roots during colonization by closely related pathogenic and mutualistic fungi.</title>
        <authorList>
            <person name="Hacquard S."/>
            <person name="Kracher B."/>
            <person name="Hiruma K."/>
            <person name="Weinman A."/>
            <person name="Muench P."/>
            <person name="Garrido Oter R."/>
            <person name="Ver Loren van Themaat E."/>
            <person name="Dallerey J.-F."/>
            <person name="Damm U."/>
            <person name="Henrissat B."/>
            <person name="Lespinet O."/>
            <person name="Thon M."/>
            <person name="Kemen E."/>
            <person name="McHardy A.C."/>
            <person name="Schulze-Lefert P."/>
            <person name="O'Connell R.J."/>
        </authorList>
    </citation>
    <scope>NUCLEOTIDE SEQUENCE [LARGE SCALE GENOMIC DNA]</scope>
    <source>
        <strain evidence="5 6">0861</strain>
    </source>
</reference>
<dbReference type="PANTHER" id="PTHR38044">
    <property type="entry name" value="BOUQUET FORMATION PROTEIN 4"/>
    <property type="match status" value="1"/>
</dbReference>
<dbReference type="GO" id="GO:1990862">
    <property type="term" value="C:nuclear membrane complex Bqt3-Bqt4"/>
    <property type="evidence" value="ECO:0007669"/>
    <property type="project" value="InterPro"/>
</dbReference>
<sequence>MADSNNYCTVSSTIPKLKGESNWSSWIVLMGATLRAHKVKKYVDSDVAEPAEGTPAHTSWEADRDVAYNLLISSCDTLIDKLLNTGWQDDGNPYTLMKALEKYIPKVSEDAVSALVDEFAKGNAHDHKTLHDALKRVQYLRACITSICGENSDHFWAILLLNYFKVRLPDTYRHYTNNNNNKKPAWSDVVETIYTLAQDEEQKIGLASYRKTVPTTLTTSSSTTPAKKEDREVCSHCKKNHTTAKCWTAHPELIPHDNPSATAPERRLPAKRNPLMLENAPSHNDLVARRRLGQTQLTAKMLNLADGEGEALVVFDYTHLRAPLPKGIVSGIFKSSPNSYFLMRRNHDGFVSATGMFKVTFPYADAAEDEAERKSIKSFATTSPEETAGNVWIPPEHALALAKEYGIALWIRALLDPANIAVSRSP</sequence>
<dbReference type="Proteomes" id="UP000076552">
    <property type="component" value="Unassembled WGS sequence"/>
</dbReference>
<dbReference type="EMBL" id="LFIV01000006">
    <property type="protein sequence ID" value="KZL77682.1"/>
    <property type="molecule type" value="Genomic_DNA"/>
</dbReference>
<evidence type="ECO:0000256" key="3">
    <source>
        <dbReference type="ARBA" id="ARBA00023321"/>
    </source>
</evidence>
<comment type="subcellular location">
    <subcellularLocation>
        <location evidence="1">Nucleus</location>
    </subcellularLocation>
</comment>
<dbReference type="PROSITE" id="PS51299">
    <property type="entry name" value="HTH_APSES"/>
    <property type="match status" value="1"/>
</dbReference>
<dbReference type="SMART" id="SM01252">
    <property type="entry name" value="KilA-N"/>
    <property type="match status" value="1"/>
</dbReference>
<gene>
    <name evidence="5" type="ORF">CT0861_08156</name>
</gene>
<dbReference type="GO" id="GO:0003677">
    <property type="term" value="F:DNA binding"/>
    <property type="evidence" value="ECO:0007669"/>
    <property type="project" value="InterPro"/>
</dbReference>
<evidence type="ECO:0000313" key="5">
    <source>
        <dbReference type="EMBL" id="KZL77682.1"/>
    </source>
</evidence>
<protein>
    <submittedName>
        <fullName evidence="5">KilA-N domain-containing protein</fullName>
    </submittedName>
</protein>
<keyword evidence="6" id="KW-1185">Reference proteome</keyword>
<organism evidence="5 6">
    <name type="scientific">Colletotrichum tofieldiae</name>
    <dbReference type="NCBI Taxonomy" id="708197"/>
    <lineage>
        <taxon>Eukaryota</taxon>
        <taxon>Fungi</taxon>
        <taxon>Dikarya</taxon>
        <taxon>Ascomycota</taxon>
        <taxon>Pezizomycotina</taxon>
        <taxon>Sordariomycetes</taxon>
        <taxon>Hypocreomycetidae</taxon>
        <taxon>Glomerellales</taxon>
        <taxon>Glomerellaceae</taxon>
        <taxon>Colletotrichum</taxon>
        <taxon>Colletotrichum spaethianum species complex</taxon>
    </lineage>
</organism>
<dbReference type="InterPro" id="IPR036887">
    <property type="entry name" value="HTH_APSES_sf"/>
</dbReference>
<dbReference type="InterPro" id="IPR037548">
    <property type="entry name" value="Bqt4"/>
</dbReference>
<dbReference type="GO" id="GO:0070197">
    <property type="term" value="P:meiotic attachment of telomere to nuclear envelope"/>
    <property type="evidence" value="ECO:0007669"/>
    <property type="project" value="InterPro"/>
</dbReference>
<evidence type="ECO:0000259" key="4">
    <source>
        <dbReference type="PROSITE" id="PS51299"/>
    </source>
</evidence>
<accession>A0A166YI30</accession>
<dbReference type="PANTHER" id="PTHR38044:SF1">
    <property type="entry name" value="BOUQUET FORMATION PROTEIN 4"/>
    <property type="match status" value="1"/>
</dbReference>
<evidence type="ECO:0000256" key="1">
    <source>
        <dbReference type="ARBA" id="ARBA00004123"/>
    </source>
</evidence>
<proteinExistence type="predicted"/>
<dbReference type="SUPFAM" id="SSF54616">
    <property type="entry name" value="DNA-binding domain of Mlu1-box binding protein MBP1"/>
    <property type="match status" value="1"/>
</dbReference>
<evidence type="ECO:0000256" key="2">
    <source>
        <dbReference type="ARBA" id="ARBA00022969"/>
    </source>
</evidence>
<dbReference type="GO" id="GO:0030435">
    <property type="term" value="P:sporulation resulting in formation of a cellular spore"/>
    <property type="evidence" value="ECO:0007669"/>
    <property type="project" value="UniProtKB-KW"/>
</dbReference>
<dbReference type="GO" id="GO:0048315">
    <property type="term" value="P:conidium formation"/>
    <property type="evidence" value="ECO:0007669"/>
    <property type="project" value="UniProtKB-KW"/>
</dbReference>
<keyword evidence="3" id="KW-0183">Conidiation</keyword>
<dbReference type="GO" id="GO:0044820">
    <property type="term" value="P:mitotic telomere tethering at nuclear periphery"/>
    <property type="evidence" value="ECO:0007669"/>
    <property type="project" value="TreeGrafter"/>
</dbReference>
<dbReference type="InterPro" id="IPR018004">
    <property type="entry name" value="KilA/APSES_HTH"/>
</dbReference>
<comment type="caution">
    <text evidence="5">The sequence shown here is derived from an EMBL/GenBank/DDBJ whole genome shotgun (WGS) entry which is preliminary data.</text>
</comment>
<feature type="domain" description="HTH APSES-type" evidence="4">
    <location>
        <begin position="319"/>
        <end position="426"/>
    </location>
</feature>